<evidence type="ECO:0000313" key="3">
    <source>
        <dbReference type="Proteomes" id="UP001217089"/>
    </source>
</evidence>
<feature type="compositionally biased region" description="Polar residues" evidence="1">
    <location>
        <begin position="46"/>
        <end position="57"/>
    </location>
</feature>
<evidence type="ECO:0000313" key="2">
    <source>
        <dbReference type="EMBL" id="KAJ8315070.1"/>
    </source>
</evidence>
<proteinExistence type="predicted"/>
<organism evidence="2 3">
    <name type="scientific">Tegillarca granosa</name>
    <name type="common">Malaysian cockle</name>
    <name type="synonym">Anadara granosa</name>
    <dbReference type="NCBI Taxonomy" id="220873"/>
    <lineage>
        <taxon>Eukaryota</taxon>
        <taxon>Metazoa</taxon>
        <taxon>Spiralia</taxon>
        <taxon>Lophotrochozoa</taxon>
        <taxon>Mollusca</taxon>
        <taxon>Bivalvia</taxon>
        <taxon>Autobranchia</taxon>
        <taxon>Pteriomorphia</taxon>
        <taxon>Arcoida</taxon>
        <taxon>Arcoidea</taxon>
        <taxon>Arcidae</taxon>
        <taxon>Tegillarca</taxon>
    </lineage>
</organism>
<sequence>MYRKTCAEVPFRTFNSLYPIRNTAVQKFYILEKIKMSEVRQRKSRSNYTKTVQNSKTSTKKSKVGATDCDENETDPQNAVVKWLNILIGIVAMLGCGYIHANYMATIHENWMWFSNIKLKYHIHQSSKVIRGDNLKNKFKMINNFCKAGFVDKPMTFHHNRREMLVGKGADTIYFKYFALTKSPRTEQQSIQDTQFCIVSKRVFCDRKVLLDNLMEYRECLKKTIKQRQIHKLD</sequence>
<dbReference type="Proteomes" id="UP001217089">
    <property type="component" value="Unassembled WGS sequence"/>
</dbReference>
<keyword evidence="3" id="KW-1185">Reference proteome</keyword>
<comment type="caution">
    <text evidence="2">The sequence shown here is derived from an EMBL/GenBank/DDBJ whole genome shotgun (WGS) entry which is preliminary data.</text>
</comment>
<accession>A0ABQ9FFM5</accession>
<dbReference type="EMBL" id="JARBDR010000337">
    <property type="protein sequence ID" value="KAJ8315070.1"/>
    <property type="molecule type" value="Genomic_DNA"/>
</dbReference>
<gene>
    <name evidence="2" type="ORF">KUTeg_007220</name>
</gene>
<evidence type="ECO:0000256" key="1">
    <source>
        <dbReference type="SAM" id="MobiDB-lite"/>
    </source>
</evidence>
<name>A0ABQ9FFM5_TEGGR</name>
<protein>
    <submittedName>
        <fullName evidence="2">Uncharacterized protein</fullName>
    </submittedName>
</protein>
<feature type="region of interest" description="Disordered" evidence="1">
    <location>
        <begin position="45"/>
        <end position="73"/>
    </location>
</feature>
<reference evidence="2 3" key="1">
    <citation type="submission" date="2022-12" db="EMBL/GenBank/DDBJ databases">
        <title>Chromosome-level genome of Tegillarca granosa.</title>
        <authorList>
            <person name="Kim J."/>
        </authorList>
    </citation>
    <scope>NUCLEOTIDE SEQUENCE [LARGE SCALE GENOMIC DNA]</scope>
    <source>
        <strain evidence="2">Teg-2019</strain>
        <tissue evidence="2">Adductor muscle</tissue>
    </source>
</reference>